<protein>
    <submittedName>
        <fullName evidence="1">Uncharacterized protein</fullName>
    </submittedName>
</protein>
<dbReference type="KEGG" id="nde:NIDE0027"/>
<proteinExistence type="predicted"/>
<dbReference type="Proteomes" id="UP000001660">
    <property type="component" value="Chromosome"/>
</dbReference>
<gene>
    <name evidence="1" type="ORF">NIDE0027</name>
</gene>
<dbReference type="AlphaFoldDB" id="D8P9A6"/>
<evidence type="ECO:0000313" key="1">
    <source>
        <dbReference type="EMBL" id="CBK39815.1"/>
    </source>
</evidence>
<reference evidence="1 2" key="1">
    <citation type="journal article" date="2010" name="Proc. Natl. Acad. Sci. U.S.A.">
        <title>A Nitrospira metagenome illuminates the physiology and evolution of globally important nitrite-oxidizing bacteria.</title>
        <authorList>
            <person name="Lucker S."/>
            <person name="Wagner M."/>
            <person name="Maixner F."/>
            <person name="Pelletier E."/>
            <person name="Koch H."/>
            <person name="Vacherie B."/>
            <person name="Rattei T."/>
            <person name="Sinninghe Damste J."/>
            <person name="Spieck E."/>
            <person name="Le Paslier D."/>
            <person name="Daims H."/>
        </authorList>
    </citation>
    <scope>NUCLEOTIDE SEQUENCE [LARGE SCALE GENOMIC DNA]</scope>
</reference>
<organism evidence="1 2">
    <name type="scientific">Nitrospira defluvii</name>
    <dbReference type="NCBI Taxonomy" id="330214"/>
    <lineage>
        <taxon>Bacteria</taxon>
        <taxon>Pseudomonadati</taxon>
        <taxon>Nitrospirota</taxon>
        <taxon>Nitrospiria</taxon>
        <taxon>Nitrospirales</taxon>
        <taxon>Nitrospiraceae</taxon>
        <taxon>Nitrospira</taxon>
    </lineage>
</organism>
<accession>D8P9A6</accession>
<evidence type="ECO:0000313" key="2">
    <source>
        <dbReference type="Proteomes" id="UP000001660"/>
    </source>
</evidence>
<sequence length="35" mass="4057">MHDYTSLNLEILNTIITTHLDDFRRFSSTIVKSCA</sequence>
<keyword evidence="2" id="KW-1185">Reference proteome</keyword>
<name>D8P9A6_9BACT</name>
<dbReference type="EMBL" id="FP929003">
    <property type="protein sequence ID" value="CBK39815.1"/>
    <property type="molecule type" value="Genomic_DNA"/>
</dbReference>
<dbReference type="HOGENOM" id="CLU_3363989_0_0_0"/>